<organism evidence="1 2">
    <name type="scientific">Amanita thiersii Skay4041</name>
    <dbReference type="NCBI Taxonomy" id="703135"/>
    <lineage>
        <taxon>Eukaryota</taxon>
        <taxon>Fungi</taxon>
        <taxon>Dikarya</taxon>
        <taxon>Basidiomycota</taxon>
        <taxon>Agaricomycotina</taxon>
        <taxon>Agaricomycetes</taxon>
        <taxon>Agaricomycetidae</taxon>
        <taxon>Agaricales</taxon>
        <taxon>Pluteineae</taxon>
        <taxon>Amanitaceae</taxon>
        <taxon>Amanita</taxon>
    </lineage>
</organism>
<keyword evidence="2" id="KW-1185">Reference proteome</keyword>
<sequence length="71" mass="7817">MPLNRLRTHLSHLICSPLKHHSSVEAATTAHDLCLYTKRNPSVLIADSIILHSKARLVANASLRTLHTSPS</sequence>
<dbReference type="EMBL" id="KZ302071">
    <property type="protein sequence ID" value="PFH48247.1"/>
    <property type="molecule type" value="Genomic_DNA"/>
</dbReference>
<proteinExistence type="predicted"/>
<name>A0A2A9NJ19_9AGAR</name>
<reference evidence="1 2" key="1">
    <citation type="submission" date="2014-02" db="EMBL/GenBank/DDBJ databases">
        <title>Transposable element dynamics among asymbiotic and ectomycorrhizal Amanita fungi.</title>
        <authorList>
            <consortium name="DOE Joint Genome Institute"/>
            <person name="Hess J."/>
            <person name="Skrede I."/>
            <person name="Wolfe B."/>
            <person name="LaButti K."/>
            <person name="Ohm R.A."/>
            <person name="Grigoriev I.V."/>
            <person name="Pringle A."/>
        </authorList>
    </citation>
    <scope>NUCLEOTIDE SEQUENCE [LARGE SCALE GENOMIC DNA]</scope>
    <source>
        <strain evidence="1 2">SKay4041</strain>
    </source>
</reference>
<protein>
    <submittedName>
        <fullName evidence="1">Uncharacterized protein</fullName>
    </submittedName>
</protein>
<dbReference type="Proteomes" id="UP000242287">
    <property type="component" value="Unassembled WGS sequence"/>
</dbReference>
<gene>
    <name evidence="1" type="ORF">AMATHDRAFT_65997</name>
</gene>
<dbReference type="AlphaFoldDB" id="A0A2A9NJ19"/>
<evidence type="ECO:0000313" key="2">
    <source>
        <dbReference type="Proteomes" id="UP000242287"/>
    </source>
</evidence>
<evidence type="ECO:0000313" key="1">
    <source>
        <dbReference type="EMBL" id="PFH48247.1"/>
    </source>
</evidence>
<accession>A0A2A9NJ19</accession>